<keyword evidence="5 8" id="KW-0812">Transmembrane</keyword>
<dbReference type="HOGENOM" id="CLU_048081_0_0_9"/>
<evidence type="ECO:0000256" key="7">
    <source>
        <dbReference type="ARBA" id="ARBA00023136"/>
    </source>
</evidence>
<keyword evidence="3" id="KW-0328">Glycosyltransferase</keyword>
<evidence type="ECO:0000256" key="6">
    <source>
        <dbReference type="ARBA" id="ARBA00022989"/>
    </source>
</evidence>
<evidence type="ECO:0000256" key="5">
    <source>
        <dbReference type="ARBA" id="ARBA00022692"/>
    </source>
</evidence>
<name>A0A0E3K178_CLOSL</name>
<evidence type="ECO:0000256" key="2">
    <source>
        <dbReference type="ARBA" id="ARBA00022475"/>
    </source>
</evidence>
<keyword evidence="7 8" id="KW-0472">Membrane</keyword>
<sequence>MKSIYKITKNKLYLEKSYYKLITMVGILICIIWVAVVNTKPFSDFAYYDEVARQIAAGGAWGDTYTSVGYSIVLGGIYKIFGSSLAVAKIFNLILTFFNYILMYNILKSVELKENKRKLVYALFVFFPDNIFYNSILATEILFTTILLLITLIYHKNIKHKYIIIGTLTGLNTMIKPFFMIFFFAVFVIEIILKFKFIKIVKHSLIILVTSILIISPWMYRNTKLIGQLTYVSNNSGIVLYINNNSQNHYGSWMPASEVEDSIVNKKEYIKANMTQRNKMLSDAAKKWIKEHPIQFVELGFKRLYKTYLIGYSITYSFNGVSMNKIMENILTAYSSIISILVAAISIIVMIIYSKKIICSIFNKEKVNSYSVYNLICFYMFSCMYFITEGQPRYAFPVIFIMIYFFSNLTVIKKFR</sequence>
<dbReference type="STRING" id="1548.CSCA_2583"/>
<dbReference type="RefSeq" id="WP_046065992.1">
    <property type="nucleotide sequence ID" value="NZ_CP009933.1"/>
</dbReference>
<feature type="transmembrane region" description="Helical" evidence="8">
    <location>
        <begin position="394"/>
        <end position="412"/>
    </location>
</feature>
<organism evidence="9 10">
    <name type="scientific">Clostridium scatologenes</name>
    <dbReference type="NCBI Taxonomy" id="1548"/>
    <lineage>
        <taxon>Bacteria</taxon>
        <taxon>Bacillati</taxon>
        <taxon>Bacillota</taxon>
        <taxon>Clostridia</taxon>
        <taxon>Eubacteriales</taxon>
        <taxon>Clostridiaceae</taxon>
        <taxon>Clostridium</taxon>
    </lineage>
</organism>
<keyword evidence="4" id="KW-0808">Transferase</keyword>
<dbReference type="AlphaFoldDB" id="A0A0E3K178"/>
<feature type="transmembrane region" description="Helical" evidence="8">
    <location>
        <begin position="174"/>
        <end position="193"/>
    </location>
</feature>
<evidence type="ECO:0000256" key="1">
    <source>
        <dbReference type="ARBA" id="ARBA00004651"/>
    </source>
</evidence>
<dbReference type="PANTHER" id="PTHR33908">
    <property type="entry name" value="MANNOSYLTRANSFERASE YKCB-RELATED"/>
    <property type="match status" value="1"/>
</dbReference>
<evidence type="ECO:0000313" key="9">
    <source>
        <dbReference type="EMBL" id="AKA69708.1"/>
    </source>
</evidence>
<keyword evidence="2" id="KW-1003">Cell membrane</keyword>
<keyword evidence="6 8" id="KW-1133">Transmembrane helix</keyword>
<reference evidence="9 10" key="1">
    <citation type="journal article" date="2015" name="J. Biotechnol.">
        <title>Complete genome sequence of a malodorant-producing acetogen, Clostridium scatologenes ATCC 25775(T).</title>
        <authorList>
            <person name="Zhu Z."/>
            <person name="Guo T."/>
            <person name="Zheng H."/>
            <person name="Song T."/>
            <person name="Ouyang P."/>
            <person name="Xie J."/>
        </authorList>
    </citation>
    <scope>NUCLEOTIDE SEQUENCE [LARGE SCALE GENOMIC DNA]</scope>
    <source>
        <strain evidence="9 10">ATCC 25775</strain>
    </source>
</reference>
<feature type="transmembrane region" description="Helical" evidence="8">
    <location>
        <begin position="131"/>
        <end position="154"/>
    </location>
</feature>
<dbReference type="KEGG" id="csq:CSCA_2583"/>
<dbReference type="PANTHER" id="PTHR33908:SF11">
    <property type="entry name" value="MEMBRANE PROTEIN"/>
    <property type="match status" value="1"/>
</dbReference>
<feature type="transmembrane region" description="Helical" evidence="8">
    <location>
        <begin position="21"/>
        <end position="39"/>
    </location>
</feature>
<proteinExistence type="predicted"/>
<feature type="transmembrane region" description="Helical" evidence="8">
    <location>
        <begin position="331"/>
        <end position="352"/>
    </location>
</feature>
<keyword evidence="10" id="KW-1185">Reference proteome</keyword>
<evidence type="ECO:0000256" key="3">
    <source>
        <dbReference type="ARBA" id="ARBA00022676"/>
    </source>
</evidence>
<evidence type="ECO:0000313" key="10">
    <source>
        <dbReference type="Proteomes" id="UP000033115"/>
    </source>
</evidence>
<evidence type="ECO:0000256" key="4">
    <source>
        <dbReference type="ARBA" id="ARBA00022679"/>
    </source>
</evidence>
<dbReference type="InterPro" id="IPR050297">
    <property type="entry name" value="LipidA_mod_glycosyltrf_83"/>
</dbReference>
<protein>
    <submittedName>
        <fullName evidence="9">Membrane protein, putative</fullName>
    </submittedName>
</protein>
<dbReference type="GO" id="GO:0009103">
    <property type="term" value="P:lipopolysaccharide biosynthetic process"/>
    <property type="evidence" value="ECO:0007669"/>
    <property type="project" value="UniProtKB-ARBA"/>
</dbReference>
<dbReference type="GO" id="GO:0005886">
    <property type="term" value="C:plasma membrane"/>
    <property type="evidence" value="ECO:0007669"/>
    <property type="project" value="UniProtKB-SubCell"/>
</dbReference>
<accession>A0A0E3K178</accession>
<comment type="subcellular location">
    <subcellularLocation>
        <location evidence="1">Cell membrane</location>
        <topology evidence="1">Multi-pass membrane protein</topology>
    </subcellularLocation>
</comment>
<evidence type="ECO:0000256" key="8">
    <source>
        <dbReference type="SAM" id="Phobius"/>
    </source>
</evidence>
<dbReference type="Proteomes" id="UP000033115">
    <property type="component" value="Chromosome"/>
</dbReference>
<gene>
    <name evidence="9" type="ORF">CSCA_2583</name>
</gene>
<feature type="transmembrane region" description="Helical" evidence="8">
    <location>
        <begin position="200"/>
        <end position="220"/>
    </location>
</feature>
<dbReference type="GO" id="GO:0016763">
    <property type="term" value="F:pentosyltransferase activity"/>
    <property type="evidence" value="ECO:0007669"/>
    <property type="project" value="TreeGrafter"/>
</dbReference>
<feature type="transmembrane region" description="Helical" evidence="8">
    <location>
        <begin position="372"/>
        <end position="388"/>
    </location>
</feature>
<dbReference type="EMBL" id="CP009933">
    <property type="protein sequence ID" value="AKA69708.1"/>
    <property type="molecule type" value="Genomic_DNA"/>
</dbReference>
<feature type="transmembrane region" description="Helical" evidence="8">
    <location>
        <begin position="90"/>
        <end position="110"/>
    </location>
</feature>